<sequence>MNPVLRRELLRRWRRPRASLVLVLFLLALSLVTWGLHEIGRRVLEGQAQWIGADAAFLRPQLGRFMVESVLATLLGLVLVAAPGFAAGQIAGERERGSLPLLQATLMTPSQIVLGKLWASTAWVGLLVVAALPLVTVSTVFGGVELLDVVLGLAVVLVMGLCVGAMALGVSSIAKRTTSAVVITYALVLLLILGTGFMAILVGLVQESPEGAIVPLYANPFTALAGAVNTGEVGGILSLPSPLTPFAYLLRAGNFENVGFGGDFDRTWHWLRGVGLLVAFAVLAFLVAVRRVRLTRPTVAAPIGRFREPAPTAAGPTDG</sequence>
<feature type="transmembrane region" description="Helical" evidence="1">
    <location>
        <begin position="113"/>
        <end position="137"/>
    </location>
</feature>
<dbReference type="EMBL" id="CP031165">
    <property type="protein sequence ID" value="AXV09612.1"/>
    <property type="molecule type" value="Genomic_DNA"/>
</dbReference>
<keyword evidence="3" id="KW-1185">Reference proteome</keyword>
<name>A0A346Y565_9ACTN</name>
<protein>
    <recommendedName>
        <fullName evidence="4">ABC transporter permease</fullName>
    </recommendedName>
</protein>
<proteinExistence type="predicted"/>
<dbReference type="AlphaFoldDB" id="A0A346Y565"/>
<dbReference type="PANTHER" id="PTHR43471:SF12">
    <property type="entry name" value="HYPOTHETICAL MEMBRANE PROTEIN, CONSERVED"/>
    <property type="match status" value="1"/>
</dbReference>
<feature type="transmembrane region" description="Helical" evidence="1">
    <location>
        <begin position="149"/>
        <end position="170"/>
    </location>
</feature>
<dbReference type="OrthoDB" id="149032at2"/>
<dbReference type="Proteomes" id="UP000264006">
    <property type="component" value="Chromosome"/>
</dbReference>
<reference evidence="2 3" key="1">
    <citation type="submission" date="2018-09" db="EMBL/GenBank/DDBJ databases">
        <title>Complete genome sequence of Euzebya sp. DY32-46 isolated from seawater of Pacific Ocean.</title>
        <authorList>
            <person name="Xu L."/>
            <person name="Wu Y.-H."/>
            <person name="Xu X.-W."/>
        </authorList>
    </citation>
    <scope>NUCLEOTIDE SEQUENCE [LARGE SCALE GENOMIC DNA]</scope>
    <source>
        <strain evidence="2 3">DY32-46</strain>
    </source>
</reference>
<keyword evidence="1" id="KW-1133">Transmembrane helix</keyword>
<dbReference type="KEGG" id="euz:DVS28_a4955"/>
<evidence type="ECO:0000313" key="3">
    <source>
        <dbReference type="Proteomes" id="UP000264006"/>
    </source>
</evidence>
<accession>A0A346Y565</accession>
<feature type="transmembrane region" description="Helical" evidence="1">
    <location>
        <begin position="70"/>
        <end position="92"/>
    </location>
</feature>
<dbReference type="Pfam" id="PF12679">
    <property type="entry name" value="ABC2_membrane_2"/>
    <property type="match status" value="1"/>
</dbReference>
<evidence type="ECO:0000256" key="1">
    <source>
        <dbReference type="SAM" id="Phobius"/>
    </source>
</evidence>
<keyword evidence="1" id="KW-0472">Membrane</keyword>
<feature type="transmembrane region" description="Helical" evidence="1">
    <location>
        <begin position="270"/>
        <end position="289"/>
    </location>
</feature>
<gene>
    <name evidence="2" type="ORF">DVS28_a4955</name>
</gene>
<dbReference type="GO" id="GO:0140359">
    <property type="term" value="F:ABC-type transporter activity"/>
    <property type="evidence" value="ECO:0007669"/>
    <property type="project" value="InterPro"/>
</dbReference>
<evidence type="ECO:0000313" key="2">
    <source>
        <dbReference type="EMBL" id="AXV09612.1"/>
    </source>
</evidence>
<organism evidence="2 3">
    <name type="scientific">Euzebya pacifica</name>
    <dbReference type="NCBI Taxonomy" id="1608957"/>
    <lineage>
        <taxon>Bacteria</taxon>
        <taxon>Bacillati</taxon>
        <taxon>Actinomycetota</taxon>
        <taxon>Nitriliruptoria</taxon>
        <taxon>Euzebyales</taxon>
    </lineage>
</organism>
<keyword evidence="1" id="KW-0812">Transmembrane</keyword>
<dbReference type="RefSeq" id="WP_114593764.1">
    <property type="nucleotide sequence ID" value="NZ_CP031165.1"/>
</dbReference>
<evidence type="ECO:0008006" key="4">
    <source>
        <dbReference type="Google" id="ProtNLM"/>
    </source>
</evidence>
<dbReference type="PANTHER" id="PTHR43471">
    <property type="entry name" value="ABC TRANSPORTER PERMEASE"/>
    <property type="match status" value="1"/>
</dbReference>
<dbReference type="GO" id="GO:0005886">
    <property type="term" value="C:plasma membrane"/>
    <property type="evidence" value="ECO:0007669"/>
    <property type="project" value="UniProtKB-SubCell"/>
</dbReference>
<feature type="transmembrane region" description="Helical" evidence="1">
    <location>
        <begin position="182"/>
        <end position="205"/>
    </location>
</feature>